<keyword evidence="4" id="KW-1185">Reference proteome</keyword>
<feature type="modified residue" description="Phosphohistidine" evidence="1">
    <location>
        <position position="60"/>
    </location>
</feature>
<dbReference type="RefSeq" id="WP_285727249.1">
    <property type="nucleotide sequence ID" value="NZ_BSDD01000006.1"/>
</dbReference>
<dbReference type="InterPro" id="IPR008207">
    <property type="entry name" value="Sig_transdc_His_kin_Hpt_dom"/>
</dbReference>
<comment type="caution">
    <text evidence="3">The sequence shown here is derived from an EMBL/GenBank/DDBJ whole genome shotgun (WGS) entry which is preliminary data.</text>
</comment>
<dbReference type="PROSITE" id="PS50894">
    <property type="entry name" value="HPT"/>
    <property type="match status" value="1"/>
</dbReference>
<feature type="domain" description="HPt" evidence="2">
    <location>
        <begin position="21"/>
        <end position="114"/>
    </location>
</feature>
<proteinExistence type="predicted"/>
<dbReference type="Pfam" id="PF01627">
    <property type="entry name" value="Hpt"/>
    <property type="match status" value="1"/>
</dbReference>
<accession>A0ABQ5Q9U6</accession>
<dbReference type="Proteomes" id="UP001165089">
    <property type="component" value="Unassembled WGS sequence"/>
</dbReference>
<protein>
    <recommendedName>
        <fullName evidence="2">HPt domain-containing protein</fullName>
    </recommendedName>
</protein>
<reference evidence="3 4" key="1">
    <citation type="journal article" date="2023" name="Antonie Van Leeuwenhoek">
        <title>Mesoterricola silvestris gen. nov., sp. nov., Mesoterricola sediminis sp. nov., Geothrix oryzae sp. nov., Geothrix edaphica sp. nov., Geothrix rubra sp. nov., and Geothrix limicola sp. nov., six novel members of Acidobacteriota isolated from soils.</title>
        <authorList>
            <person name="Itoh H."/>
            <person name="Sugisawa Y."/>
            <person name="Mise K."/>
            <person name="Xu Z."/>
            <person name="Kuniyasu M."/>
            <person name="Ushijima N."/>
            <person name="Kawano K."/>
            <person name="Kobayashi E."/>
            <person name="Shiratori Y."/>
            <person name="Masuda Y."/>
            <person name="Senoo K."/>
        </authorList>
    </citation>
    <scope>NUCLEOTIDE SEQUENCE [LARGE SCALE GENOMIC DNA]</scope>
    <source>
        <strain evidence="3 4">Red803</strain>
    </source>
</reference>
<evidence type="ECO:0000313" key="4">
    <source>
        <dbReference type="Proteomes" id="UP001165089"/>
    </source>
</evidence>
<dbReference type="InterPro" id="IPR036641">
    <property type="entry name" value="HPT_dom_sf"/>
</dbReference>
<evidence type="ECO:0000259" key="2">
    <source>
        <dbReference type="PROSITE" id="PS50894"/>
    </source>
</evidence>
<dbReference type="SUPFAM" id="SSF47226">
    <property type="entry name" value="Histidine-containing phosphotransfer domain, HPT domain"/>
    <property type="match status" value="1"/>
</dbReference>
<evidence type="ECO:0000256" key="1">
    <source>
        <dbReference type="PROSITE-ProRule" id="PRU00110"/>
    </source>
</evidence>
<sequence>MSSLPVFDPRQIQSLLDLGAEPALVQELVDLLEADVPARLEALGQALAEGDALRVLEEAHHLKGSLGNMGLQRFADLARRVEEGARSGALPGTAPLVAAMPEAYREGLAALKAAFPD</sequence>
<evidence type="ECO:0000313" key="3">
    <source>
        <dbReference type="EMBL" id="GLH71211.1"/>
    </source>
</evidence>
<dbReference type="EMBL" id="BSDD01000006">
    <property type="protein sequence ID" value="GLH71211.1"/>
    <property type="molecule type" value="Genomic_DNA"/>
</dbReference>
<keyword evidence="1" id="KW-0597">Phosphoprotein</keyword>
<gene>
    <name evidence="3" type="ORF">GETHPA_27440</name>
</gene>
<name>A0ABQ5Q9U6_9BACT</name>
<dbReference type="Gene3D" id="1.20.120.160">
    <property type="entry name" value="HPT domain"/>
    <property type="match status" value="1"/>
</dbReference>
<organism evidence="3 4">
    <name type="scientific">Geothrix rubra</name>
    <dbReference type="NCBI Taxonomy" id="2927977"/>
    <lineage>
        <taxon>Bacteria</taxon>
        <taxon>Pseudomonadati</taxon>
        <taxon>Acidobacteriota</taxon>
        <taxon>Holophagae</taxon>
        <taxon>Holophagales</taxon>
        <taxon>Holophagaceae</taxon>
        <taxon>Geothrix</taxon>
    </lineage>
</organism>